<keyword evidence="5" id="KW-0679">Respiratory chain</keyword>
<evidence type="ECO:0000256" key="8">
    <source>
        <dbReference type="ARBA" id="ARBA00022989"/>
    </source>
</evidence>
<comment type="subcellular location">
    <subcellularLocation>
        <location evidence="2">Membrane</location>
        <topology evidence="2">Multi-pass membrane protein</topology>
    </subcellularLocation>
</comment>
<feature type="domain" description="Cytochrome oxidase subunit II transmembrane region profile" evidence="14">
    <location>
        <begin position="18"/>
        <end position="116"/>
    </location>
</feature>
<dbReference type="GO" id="GO:0042773">
    <property type="term" value="P:ATP synthesis coupled electron transport"/>
    <property type="evidence" value="ECO:0007669"/>
    <property type="project" value="TreeGrafter"/>
</dbReference>
<dbReference type="InterPro" id="IPR011759">
    <property type="entry name" value="Cyt_c_oxidase_su2_TM_dom"/>
</dbReference>
<dbReference type="GO" id="GO:0016020">
    <property type="term" value="C:membrane"/>
    <property type="evidence" value="ECO:0007669"/>
    <property type="project" value="UniProtKB-SubCell"/>
</dbReference>
<feature type="transmembrane region" description="Helical" evidence="12">
    <location>
        <begin position="43"/>
        <end position="64"/>
    </location>
</feature>
<dbReference type="Gene3D" id="2.60.40.420">
    <property type="entry name" value="Cupredoxins - blue copper proteins"/>
    <property type="match status" value="1"/>
</dbReference>
<dbReference type="SUPFAM" id="SSF49503">
    <property type="entry name" value="Cupredoxins"/>
    <property type="match status" value="1"/>
</dbReference>
<evidence type="ECO:0000256" key="12">
    <source>
        <dbReference type="SAM" id="Phobius"/>
    </source>
</evidence>
<dbReference type="InterPro" id="IPR008972">
    <property type="entry name" value="Cupredoxin"/>
</dbReference>
<sequence>MKKKWSVILLTLVTAVVMSACEKPLVFQPNGPVSEMLSDTIVLSIITMAFIVFIVFALLVYMLVKFRASKQPKDYVPPHMEGSHTLEVIWTSIPIIIVAFLAVVTVKSVYSHEGIPEGYEDQEPLVIYASTSNWKWHFSYPEENIETINYVNIPTDRPVEFRLYAFGPITSFWVPQLGGQKYAMSDMVTSVTFVADDAMSMEGKNSSFSGRGFDQMQFEVLSMTPADYEEWVNDVKANEEELTEERWDEILDAEFLGRETYTGTHLEYDPAPEGENAGHNHGEDNSKTINEDDTESHDHNH</sequence>
<evidence type="ECO:0000256" key="5">
    <source>
        <dbReference type="ARBA" id="ARBA00022660"/>
    </source>
</evidence>
<comment type="catalytic activity">
    <reaction evidence="1">
        <text>2 a quinol + O2 = 2 a quinone + 2 H2O</text>
        <dbReference type="Rhea" id="RHEA:55376"/>
        <dbReference type="ChEBI" id="CHEBI:15377"/>
        <dbReference type="ChEBI" id="CHEBI:15379"/>
        <dbReference type="ChEBI" id="CHEBI:24646"/>
        <dbReference type="ChEBI" id="CHEBI:132124"/>
    </reaction>
</comment>
<evidence type="ECO:0000256" key="4">
    <source>
        <dbReference type="ARBA" id="ARBA00022448"/>
    </source>
</evidence>
<feature type="transmembrane region" description="Helical" evidence="12">
    <location>
        <begin position="85"/>
        <end position="106"/>
    </location>
</feature>
<dbReference type="PROSITE" id="PS51257">
    <property type="entry name" value="PROKAR_LIPOPROTEIN"/>
    <property type="match status" value="1"/>
</dbReference>
<dbReference type="RefSeq" id="WP_190996469.1">
    <property type="nucleotide sequence ID" value="NZ_JACXSI010000001.1"/>
</dbReference>
<comment type="similarity">
    <text evidence="3">Belongs to the cytochrome c oxidase subunit 2 family.</text>
</comment>
<evidence type="ECO:0000259" key="14">
    <source>
        <dbReference type="PROSITE" id="PS50999"/>
    </source>
</evidence>
<dbReference type="NCBIfam" id="TIGR01432">
    <property type="entry name" value="QOXA"/>
    <property type="match status" value="1"/>
</dbReference>
<dbReference type="PANTHER" id="PTHR22888:SF18">
    <property type="entry name" value="CYTOCHROME BO(3) UBIQUINOL OXIDASE SUBUNIT 2"/>
    <property type="match status" value="1"/>
</dbReference>
<evidence type="ECO:0000256" key="2">
    <source>
        <dbReference type="ARBA" id="ARBA00004141"/>
    </source>
</evidence>
<feature type="region of interest" description="Disordered" evidence="11">
    <location>
        <begin position="264"/>
        <end position="301"/>
    </location>
</feature>
<keyword evidence="4" id="KW-0813">Transport</keyword>
<evidence type="ECO:0000256" key="1">
    <source>
        <dbReference type="ARBA" id="ARBA00000725"/>
    </source>
</evidence>
<gene>
    <name evidence="15" type="primary">qoxA</name>
    <name evidence="15" type="ORF">IEO70_00890</name>
</gene>
<keyword evidence="8 12" id="KW-1133">Transmembrane helix</keyword>
<name>A0A927CSX3_9BACI</name>
<accession>A0A927CSX3</accession>
<dbReference type="Proteomes" id="UP000602076">
    <property type="component" value="Unassembled WGS sequence"/>
</dbReference>
<evidence type="ECO:0000313" key="15">
    <source>
        <dbReference type="EMBL" id="MBD3106933.1"/>
    </source>
</evidence>
<dbReference type="EMBL" id="JACXSI010000001">
    <property type="protein sequence ID" value="MBD3106933.1"/>
    <property type="molecule type" value="Genomic_DNA"/>
</dbReference>
<keyword evidence="9 12" id="KW-0472">Membrane</keyword>
<dbReference type="PROSITE" id="PS50857">
    <property type="entry name" value="COX2_CUA"/>
    <property type="match status" value="1"/>
</dbReference>
<dbReference type="GO" id="GO:0004129">
    <property type="term" value="F:cytochrome-c oxidase activity"/>
    <property type="evidence" value="ECO:0007669"/>
    <property type="project" value="InterPro"/>
</dbReference>
<evidence type="ECO:0000256" key="11">
    <source>
        <dbReference type="SAM" id="MobiDB-lite"/>
    </source>
</evidence>
<protein>
    <recommendedName>
        <fullName evidence="10">Quinol oxidase polypeptide II</fullName>
    </recommendedName>
</protein>
<comment type="caution">
    <text evidence="15">The sequence shown here is derived from an EMBL/GenBank/DDBJ whole genome shotgun (WGS) entry which is preliminary data.</text>
</comment>
<keyword evidence="16" id="KW-1185">Reference proteome</keyword>
<feature type="compositionally biased region" description="Basic and acidic residues" evidence="11">
    <location>
        <begin position="276"/>
        <end position="301"/>
    </location>
</feature>
<dbReference type="GO" id="GO:0005507">
    <property type="term" value="F:copper ion binding"/>
    <property type="evidence" value="ECO:0007669"/>
    <property type="project" value="InterPro"/>
</dbReference>
<evidence type="ECO:0000313" key="16">
    <source>
        <dbReference type="Proteomes" id="UP000602076"/>
    </source>
</evidence>
<dbReference type="GO" id="GO:0009486">
    <property type="term" value="F:cytochrome bo3 ubiquinol oxidase activity"/>
    <property type="evidence" value="ECO:0007669"/>
    <property type="project" value="InterPro"/>
</dbReference>
<keyword evidence="7" id="KW-0249">Electron transport</keyword>
<feature type="domain" description="Cytochrome oxidase subunit II copper A binding" evidence="13">
    <location>
        <begin position="122"/>
        <end position="234"/>
    </location>
</feature>
<evidence type="ECO:0000256" key="10">
    <source>
        <dbReference type="ARBA" id="ARBA00033219"/>
    </source>
</evidence>
<evidence type="ECO:0000256" key="6">
    <source>
        <dbReference type="ARBA" id="ARBA00022692"/>
    </source>
</evidence>
<dbReference type="Gene3D" id="1.10.287.90">
    <property type="match status" value="1"/>
</dbReference>
<dbReference type="InterPro" id="IPR006332">
    <property type="entry name" value="QoxA"/>
</dbReference>
<evidence type="ECO:0000259" key="13">
    <source>
        <dbReference type="PROSITE" id="PS50857"/>
    </source>
</evidence>
<dbReference type="InterPro" id="IPR002429">
    <property type="entry name" value="CcO_II-like_C"/>
</dbReference>
<keyword evidence="6 12" id="KW-0812">Transmembrane</keyword>
<dbReference type="Pfam" id="PF02790">
    <property type="entry name" value="COX2_TM"/>
    <property type="match status" value="1"/>
</dbReference>
<reference evidence="15" key="1">
    <citation type="submission" date="2020-09" db="EMBL/GenBank/DDBJ databases">
        <title>Bacillus faecalis sp. nov., a moderately halophilic bacterium isolated from cow faeces.</title>
        <authorList>
            <person name="Jiang L."/>
            <person name="Lee J."/>
        </authorList>
    </citation>
    <scope>NUCLEOTIDE SEQUENCE</scope>
    <source>
        <strain evidence="15">AGMB 02131</strain>
    </source>
</reference>
<dbReference type="SUPFAM" id="SSF81464">
    <property type="entry name" value="Cytochrome c oxidase subunit II-like, transmembrane region"/>
    <property type="match status" value="1"/>
</dbReference>
<dbReference type="InterPro" id="IPR045187">
    <property type="entry name" value="CcO_II"/>
</dbReference>
<proteinExistence type="inferred from homology"/>
<evidence type="ECO:0000256" key="9">
    <source>
        <dbReference type="ARBA" id="ARBA00023136"/>
    </source>
</evidence>
<organism evidence="15 16">
    <name type="scientific">Peribacillus faecalis</name>
    <dbReference type="NCBI Taxonomy" id="2772559"/>
    <lineage>
        <taxon>Bacteria</taxon>
        <taxon>Bacillati</taxon>
        <taxon>Bacillota</taxon>
        <taxon>Bacilli</taxon>
        <taxon>Bacillales</taxon>
        <taxon>Bacillaceae</taxon>
        <taxon>Peribacillus</taxon>
    </lineage>
</organism>
<dbReference type="PANTHER" id="PTHR22888">
    <property type="entry name" value="CYTOCHROME C OXIDASE, SUBUNIT II"/>
    <property type="match status" value="1"/>
</dbReference>
<evidence type="ECO:0000256" key="7">
    <source>
        <dbReference type="ARBA" id="ARBA00022982"/>
    </source>
</evidence>
<dbReference type="GO" id="GO:0016682">
    <property type="term" value="F:oxidoreductase activity, acting on diphenols and related substances as donors, oxygen as acceptor"/>
    <property type="evidence" value="ECO:0007669"/>
    <property type="project" value="InterPro"/>
</dbReference>
<evidence type="ECO:0000256" key="3">
    <source>
        <dbReference type="ARBA" id="ARBA00007866"/>
    </source>
</evidence>
<dbReference type="InterPro" id="IPR036257">
    <property type="entry name" value="Cyt_c_oxidase_su2_TM_sf"/>
</dbReference>
<dbReference type="PROSITE" id="PS50999">
    <property type="entry name" value="COX2_TM"/>
    <property type="match status" value="1"/>
</dbReference>
<dbReference type="AlphaFoldDB" id="A0A927CSX3"/>